<accession>A0AAV7F039</accession>
<evidence type="ECO:0000256" key="2">
    <source>
        <dbReference type="ARBA" id="ARBA00004906"/>
    </source>
</evidence>
<reference evidence="5 6" key="1">
    <citation type="submission" date="2021-07" db="EMBL/GenBank/DDBJ databases">
        <title>The Aristolochia fimbriata genome: insights into angiosperm evolution, floral development and chemical biosynthesis.</title>
        <authorList>
            <person name="Jiao Y."/>
        </authorList>
    </citation>
    <scope>NUCLEOTIDE SEQUENCE [LARGE SCALE GENOMIC DNA]</scope>
    <source>
        <strain evidence="5">IBCAS-2021</strain>
        <tissue evidence="5">Leaf</tissue>
    </source>
</reference>
<feature type="domain" description="At3g05675-like ankyrin-like" evidence="4">
    <location>
        <begin position="363"/>
        <end position="451"/>
    </location>
</feature>
<gene>
    <name evidence="5" type="ORF">H6P81_006664</name>
</gene>
<dbReference type="PANTHER" id="PTHR31060:SF32">
    <property type="entry name" value="BTB_POZ DOMAIN PLANT PROTEIN"/>
    <property type="match status" value="1"/>
</dbReference>
<evidence type="ECO:0000256" key="3">
    <source>
        <dbReference type="ARBA" id="ARBA00022786"/>
    </source>
</evidence>
<comment type="function">
    <text evidence="1">May act as a substrate-specific adapter of an E3 ubiquitin-protein ligase complex (CUL3-RBX1-BTB) which mediates the ubiquitination and subsequent proteasomal degradation of target proteins.</text>
</comment>
<organism evidence="5 6">
    <name type="scientific">Aristolochia fimbriata</name>
    <name type="common">White veined hardy Dutchman's pipe vine</name>
    <dbReference type="NCBI Taxonomy" id="158543"/>
    <lineage>
        <taxon>Eukaryota</taxon>
        <taxon>Viridiplantae</taxon>
        <taxon>Streptophyta</taxon>
        <taxon>Embryophyta</taxon>
        <taxon>Tracheophyta</taxon>
        <taxon>Spermatophyta</taxon>
        <taxon>Magnoliopsida</taxon>
        <taxon>Magnoliidae</taxon>
        <taxon>Piperales</taxon>
        <taxon>Aristolochiaceae</taxon>
        <taxon>Aristolochia</taxon>
    </lineage>
</organism>
<comment type="caution">
    <text evidence="5">The sequence shown here is derived from an EMBL/GenBank/DDBJ whole genome shotgun (WGS) entry which is preliminary data.</text>
</comment>
<evidence type="ECO:0000259" key="4">
    <source>
        <dbReference type="Pfam" id="PF25553"/>
    </source>
</evidence>
<comment type="pathway">
    <text evidence="2">Protein modification; protein ubiquitination.</text>
</comment>
<name>A0AAV7F039_ARIFI</name>
<dbReference type="InterPro" id="IPR038920">
    <property type="entry name" value="At3g05675-like"/>
</dbReference>
<dbReference type="AlphaFoldDB" id="A0AAV7F039"/>
<evidence type="ECO:0000313" key="6">
    <source>
        <dbReference type="Proteomes" id="UP000825729"/>
    </source>
</evidence>
<evidence type="ECO:0000256" key="1">
    <source>
        <dbReference type="ARBA" id="ARBA00002668"/>
    </source>
</evidence>
<keyword evidence="6" id="KW-1185">Reference proteome</keyword>
<dbReference type="InterPro" id="IPR058039">
    <property type="entry name" value="At3g05675-like_ankyrin"/>
</dbReference>
<sequence>MELVTSTVLLEDSKWKQQDDTYSSLLFCLSLSVSFHFFGGFLDQNWSSGTAPMAAHKGTERLRQAGNRGNAQTRIHSRLGHGALTRYALQARPLPGVVLAFQEPPFPATVFPQENPIAHSTGDDGTGVLVGGKGREDSGPGADSRPRRQAHHQFKRWVQGDYGRAPGCVGGEERVFAEKLNHSGAHLVEICECDDVEVYVEAVVLMYCENLRKRLVKEEVEKVLGLLQVSAAIKFEAGIVSCLEYLEAVPWSKEEEEKVVSVLEQLQLCDPIQGVLQRVLVEPSTSVGADDIFLHLLTEGPHNVHSVGQHDVSRGTLYSACHKCLSALHLCLSEAVGIDASGRDPWSLMAEVAREADNMLGQILVPKDTRFSLLQTWLEPLYEDFGWMKRACRSFDKKLIEDGLSQTILTLSMSQQQAILLNWFDRFLNKGDDYPNMQRAFEVWWRRAFIKQHVGEQTQSEMQITWNVDTNRVCHAKMKHILCLKIAEGNTSPSSYILFKRSHKSFWERRLEVTNLLGEKIGGHKSCVREVWRRHISWERSLDHIICQLQWLFLEWPTAIINASSKKYALLRLSSYCRLQLDATVLVSMRMLLKAVSSSLAFDRAIHCMVL</sequence>
<dbReference type="PANTHER" id="PTHR31060">
    <property type="entry name" value="OSJNBA0011J08.25 PROTEIN-RELATED"/>
    <property type="match status" value="1"/>
</dbReference>
<protein>
    <recommendedName>
        <fullName evidence="4">At3g05675-like ankyrin-like domain-containing protein</fullName>
    </recommendedName>
</protein>
<keyword evidence="3" id="KW-0833">Ubl conjugation pathway</keyword>
<dbReference type="EMBL" id="JAINDJ010000003">
    <property type="protein sequence ID" value="KAG9453760.1"/>
    <property type="molecule type" value="Genomic_DNA"/>
</dbReference>
<dbReference type="Proteomes" id="UP000825729">
    <property type="component" value="Unassembled WGS sequence"/>
</dbReference>
<evidence type="ECO:0000313" key="5">
    <source>
        <dbReference type="EMBL" id="KAG9453760.1"/>
    </source>
</evidence>
<dbReference type="Pfam" id="PF25553">
    <property type="entry name" value="BTB-POZ_ANK-like"/>
    <property type="match status" value="1"/>
</dbReference>
<proteinExistence type="predicted"/>